<dbReference type="Gene3D" id="1.20.1280.50">
    <property type="match status" value="1"/>
</dbReference>
<evidence type="ECO:0000313" key="3">
    <source>
        <dbReference type="Proteomes" id="UP001151287"/>
    </source>
</evidence>
<dbReference type="Pfam" id="PF24758">
    <property type="entry name" value="LRR_At5g56370"/>
    <property type="match status" value="1"/>
</dbReference>
<name>A0A9Q0CK68_9POAL</name>
<dbReference type="PANTHER" id="PTHR34223">
    <property type="entry name" value="OS11G0201299 PROTEIN"/>
    <property type="match status" value="1"/>
</dbReference>
<dbReference type="PROSITE" id="PS50181">
    <property type="entry name" value="FBOX"/>
    <property type="match status" value="1"/>
</dbReference>
<dbReference type="InterPro" id="IPR055411">
    <property type="entry name" value="LRR_FXL15/At3g58940/PEG3-like"/>
</dbReference>
<dbReference type="SUPFAM" id="SSF81383">
    <property type="entry name" value="F-box domain"/>
    <property type="match status" value="1"/>
</dbReference>
<dbReference type="SUPFAM" id="SSF52075">
    <property type="entry name" value="Outer arm dynein light chain 1"/>
    <property type="match status" value="1"/>
</dbReference>
<dbReference type="Proteomes" id="UP001151287">
    <property type="component" value="Unassembled WGS sequence"/>
</dbReference>
<dbReference type="InterPro" id="IPR053197">
    <property type="entry name" value="F-box_SCFL_complex_component"/>
</dbReference>
<organism evidence="2 3">
    <name type="scientific">Rhynchospora breviuscula</name>
    <dbReference type="NCBI Taxonomy" id="2022672"/>
    <lineage>
        <taxon>Eukaryota</taxon>
        <taxon>Viridiplantae</taxon>
        <taxon>Streptophyta</taxon>
        <taxon>Embryophyta</taxon>
        <taxon>Tracheophyta</taxon>
        <taxon>Spermatophyta</taxon>
        <taxon>Magnoliopsida</taxon>
        <taxon>Liliopsida</taxon>
        <taxon>Poales</taxon>
        <taxon>Cyperaceae</taxon>
        <taxon>Cyperoideae</taxon>
        <taxon>Rhynchosporeae</taxon>
        <taxon>Rhynchospora</taxon>
    </lineage>
</organism>
<dbReference type="PANTHER" id="PTHR34223:SF91">
    <property type="entry name" value="F-BOX DOMAIN-CONTAINING PROTEIN"/>
    <property type="match status" value="1"/>
</dbReference>
<gene>
    <name evidence="2" type="ORF">LUZ63_012182</name>
</gene>
<dbReference type="Gene3D" id="3.80.10.10">
    <property type="entry name" value="Ribonuclease Inhibitor"/>
    <property type="match status" value="1"/>
</dbReference>
<dbReference type="AlphaFoldDB" id="A0A9Q0CK68"/>
<dbReference type="InterPro" id="IPR036047">
    <property type="entry name" value="F-box-like_dom_sf"/>
</dbReference>
<dbReference type="OrthoDB" id="646647at2759"/>
<dbReference type="EMBL" id="JAMQYH010000003">
    <property type="protein sequence ID" value="KAJ1695484.1"/>
    <property type="molecule type" value="Genomic_DNA"/>
</dbReference>
<sequence length="269" mass="30876">MACIFAGVYLNEGNRCEMKKKKRTVSYMGPDRLSDLPDVLLIKILSSLKAREVAQTCILSKRWQDLWASVPCLHFDNAEFSRKLSAKSCERFKNFVSSFLLSFDDTNNLDLFLLSCHGHTYFCDDITEAVRMWITQAVKYKPKTLKLEFSYCMYLTLPGSLYICDSLQELSLSLKHCLDVTHKVVYLPKLKRLNLCFLYIGGKCIKNILNGCPMLESLSVESSLLITKDVCFANMKHLSMIDCRELNVLSSCVNVEVLQIWSSYYLMDL</sequence>
<reference evidence="2" key="1">
    <citation type="journal article" date="2022" name="Cell">
        <title>Repeat-based holocentromeres influence genome architecture and karyotype evolution.</title>
        <authorList>
            <person name="Hofstatter P.G."/>
            <person name="Thangavel G."/>
            <person name="Lux T."/>
            <person name="Neumann P."/>
            <person name="Vondrak T."/>
            <person name="Novak P."/>
            <person name="Zhang M."/>
            <person name="Costa L."/>
            <person name="Castellani M."/>
            <person name="Scott A."/>
            <person name="Toegelov H."/>
            <person name="Fuchs J."/>
            <person name="Mata-Sucre Y."/>
            <person name="Dias Y."/>
            <person name="Vanzela A.L.L."/>
            <person name="Huettel B."/>
            <person name="Almeida C.C.S."/>
            <person name="Simkova H."/>
            <person name="Souza G."/>
            <person name="Pedrosa-Harand A."/>
            <person name="Macas J."/>
            <person name="Mayer K.F.X."/>
            <person name="Houben A."/>
            <person name="Marques A."/>
        </authorList>
    </citation>
    <scope>NUCLEOTIDE SEQUENCE</scope>
    <source>
        <strain evidence="2">RhyBre1mFocal</strain>
    </source>
</reference>
<dbReference type="Pfam" id="PF00646">
    <property type="entry name" value="F-box"/>
    <property type="match status" value="1"/>
</dbReference>
<evidence type="ECO:0000313" key="2">
    <source>
        <dbReference type="EMBL" id="KAJ1695484.1"/>
    </source>
</evidence>
<proteinExistence type="predicted"/>
<dbReference type="CDD" id="cd22160">
    <property type="entry name" value="F-box_AtFBL13-like"/>
    <property type="match status" value="1"/>
</dbReference>
<feature type="domain" description="F-box" evidence="1">
    <location>
        <begin position="30"/>
        <end position="78"/>
    </location>
</feature>
<dbReference type="InterPro" id="IPR032675">
    <property type="entry name" value="LRR_dom_sf"/>
</dbReference>
<keyword evidence="3" id="KW-1185">Reference proteome</keyword>
<evidence type="ECO:0000259" key="1">
    <source>
        <dbReference type="PROSITE" id="PS50181"/>
    </source>
</evidence>
<protein>
    <recommendedName>
        <fullName evidence="1">F-box domain-containing protein</fullName>
    </recommendedName>
</protein>
<comment type="caution">
    <text evidence="2">The sequence shown here is derived from an EMBL/GenBank/DDBJ whole genome shotgun (WGS) entry which is preliminary data.</text>
</comment>
<dbReference type="InterPro" id="IPR053781">
    <property type="entry name" value="F-box_AtFBL13-like"/>
</dbReference>
<dbReference type="InterPro" id="IPR001810">
    <property type="entry name" value="F-box_dom"/>
</dbReference>
<accession>A0A9Q0CK68</accession>